<dbReference type="InterPro" id="IPR045745">
    <property type="entry name" value="HTH_58_Actinobacteria-type"/>
</dbReference>
<gene>
    <name evidence="3" type="ORF">FCI23_48570</name>
</gene>
<feature type="domain" description="Helix-turn-helix" evidence="2">
    <location>
        <begin position="16"/>
        <end position="62"/>
    </location>
</feature>
<feature type="domain" description="Helix-turn-helix" evidence="2">
    <location>
        <begin position="78"/>
        <end position="123"/>
    </location>
</feature>
<accession>A0A4U0RTZ0</accession>
<dbReference type="Gene3D" id="1.10.10.60">
    <property type="entry name" value="Homeodomain-like"/>
    <property type="match status" value="1"/>
</dbReference>
<evidence type="ECO:0000259" key="2">
    <source>
        <dbReference type="Pfam" id="PF19575"/>
    </source>
</evidence>
<dbReference type="AlphaFoldDB" id="A0A4U0RTZ0"/>
<comment type="caution">
    <text evidence="3">The sequence shown here is derived from an EMBL/GenBank/DDBJ whole genome shotgun (WGS) entry which is preliminary data.</text>
</comment>
<feature type="domain" description="Helix-turn-helix" evidence="2">
    <location>
        <begin position="139"/>
        <end position="185"/>
    </location>
</feature>
<evidence type="ECO:0000256" key="1">
    <source>
        <dbReference type="SAM" id="MobiDB-lite"/>
    </source>
</evidence>
<evidence type="ECO:0000313" key="3">
    <source>
        <dbReference type="EMBL" id="TJZ98260.1"/>
    </source>
</evidence>
<dbReference type="Pfam" id="PF19575">
    <property type="entry name" value="HTH_58"/>
    <property type="match status" value="3"/>
</dbReference>
<dbReference type="EMBL" id="SUMC01000132">
    <property type="protein sequence ID" value="TJZ98260.1"/>
    <property type="molecule type" value="Genomic_DNA"/>
</dbReference>
<proteinExistence type="predicted"/>
<dbReference type="OrthoDB" id="4157092at2"/>
<dbReference type="Proteomes" id="UP000305778">
    <property type="component" value="Unassembled WGS sequence"/>
</dbReference>
<reference evidence="3 4" key="1">
    <citation type="submission" date="2019-04" db="EMBL/GenBank/DDBJ databases">
        <title>Streptomyces oryziradicis sp. nov., a novel actinomycete isolated from rhizosphere soil of rice (Oryza sativa L.).</title>
        <authorList>
            <person name="Li C."/>
        </authorList>
    </citation>
    <scope>NUCLEOTIDE SEQUENCE [LARGE SCALE GENOMIC DNA]</scope>
    <source>
        <strain evidence="3 4">NEAU-C40</strain>
    </source>
</reference>
<keyword evidence="4" id="KW-1185">Reference proteome</keyword>
<organism evidence="3 4">
    <name type="scientific">Actinacidiphila oryziradicis</name>
    <dbReference type="NCBI Taxonomy" id="2571141"/>
    <lineage>
        <taxon>Bacteria</taxon>
        <taxon>Bacillati</taxon>
        <taxon>Actinomycetota</taxon>
        <taxon>Actinomycetes</taxon>
        <taxon>Kitasatosporales</taxon>
        <taxon>Streptomycetaceae</taxon>
        <taxon>Actinacidiphila</taxon>
    </lineage>
</organism>
<protein>
    <submittedName>
        <fullName evidence="3">Helix-turn-helix domain containing protein</fullName>
    </submittedName>
</protein>
<feature type="region of interest" description="Disordered" evidence="1">
    <location>
        <begin position="180"/>
        <end position="199"/>
    </location>
</feature>
<sequence>MGIRRMNTTSPPPNAEARHQHALELRTRYDTGATVDELAQSTGLSHGTIVNRLHAAGTAMRTPHETRQLRADEDHVVARRRLAASLRVRYESGATVDTLAADCGRSARTVRRLLIEAGTTLRTPHQTRQLHADENQVAGRQQLMTTLRTRYEAGESVPALATDCGCSLSTVYRLLHKAGTAMRPQHQPGAPGRRTARPP</sequence>
<evidence type="ECO:0000313" key="4">
    <source>
        <dbReference type="Proteomes" id="UP000305778"/>
    </source>
</evidence>
<name>A0A4U0RTZ0_9ACTN</name>